<reference evidence="2" key="2">
    <citation type="submission" date="2021-09" db="EMBL/GenBank/DDBJ databases">
        <authorList>
            <person name="Jia N."/>
            <person name="Wang J."/>
            <person name="Shi W."/>
            <person name="Du L."/>
            <person name="Sun Y."/>
            <person name="Zhan W."/>
            <person name="Jiang J."/>
            <person name="Wang Q."/>
            <person name="Zhang B."/>
            <person name="Ji P."/>
            <person name="Sakyi L.B."/>
            <person name="Cui X."/>
            <person name="Yuan T."/>
            <person name="Jiang B."/>
            <person name="Yang W."/>
            <person name="Lam T.T.-Y."/>
            <person name="Chang Q."/>
            <person name="Ding S."/>
            <person name="Wang X."/>
            <person name="Zhu J."/>
            <person name="Ruan X."/>
            <person name="Zhao L."/>
            <person name="Wei J."/>
            <person name="Que T."/>
            <person name="Du C."/>
            <person name="Cheng J."/>
            <person name="Dai P."/>
            <person name="Han X."/>
            <person name="Huang E."/>
            <person name="Gao Y."/>
            <person name="Liu J."/>
            <person name="Shao H."/>
            <person name="Ye R."/>
            <person name="Li L."/>
            <person name="Wei W."/>
            <person name="Wang X."/>
            <person name="Wang C."/>
            <person name="Huo Q."/>
            <person name="Li W."/>
            <person name="Guo W."/>
            <person name="Chen H."/>
            <person name="Chen S."/>
            <person name="Zhou L."/>
            <person name="Zhou L."/>
            <person name="Ni X."/>
            <person name="Tian J."/>
            <person name="Zhou Y."/>
            <person name="Sheng Y."/>
            <person name="Liu T."/>
            <person name="Pan Y."/>
            <person name="Xia L."/>
            <person name="Li J."/>
            <person name="Zhao F."/>
            <person name="Cao W."/>
        </authorList>
    </citation>
    <scope>NUCLEOTIDE SEQUENCE</scope>
    <source>
        <strain evidence="2">Rmic-2018</strain>
        <tissue evidence="2">Larvae</tissue>
    </source>
</reference>
<evidence type="ECO:0000313" key="3">
    <source>
        <dbReference type="Proteomes" id="UP000821866"/>
    </source>
</evidence>
<feature type="region of interest" description="Disordered" evidence="1">
    <location>
        <begin position="124"/>
        <end position="166"/>
    </location>
</feature>
<dbReference type="EMBL" id="JABSTU010000002">
    <property type="protein sequence ID" value="KAH8037965.1"/>
    <property type="molecule type" value="Genomic_DNA"/>
</dbReference>
<comment type="caution">
    <text evidence="2">The sequence shown here is derived from an EMBL/GenBank/DDBJ whole genome shotgun (WGS) entry which is preliminary data.</text>
</comment>
<evidence type="ECO:0000313" key="2">
    <source>
        <dbReference type="EMBL" id="KAH8037965.1"/>
    </source>
</evidence>
<dbReference type="Proteomes" id="UP000821866">
    <property type="component" value="Chromosome 10"/>
</dbReference>
<evidence type="ECO:0000256" key="1">
    <source>
        <dbReference type="SAM" id="MobiDB-lite"/>
    </source>
</evidence>
<reference evidence="2" key="1">
    <citation type="journal article" date="2020" name="Cell">
        <title>Large-Scale Comparative Analyses of Tick Genomes Elucidate Their Genetic Diversity and Vector Capacities.</title>
        <authorList>
            <consortium name="Tick Genome and Microbiome Consortium (TIGMIC)"/>
            <person name="Jia N."/>
            <person name="Wang J."/>
            <person name="Shi W."/>
            <person name="Du L."/>
            <person name="Sun Y."/>
            <person name="Zhan W."/>
            <person name="Jiang J.F."/>
            <person name="Wang Q."/>
            <person name="Zhang B."/>
            <person name="Ji P."/>
            <person name="Bell-Sakyi L."/>
            <person name="Cui X.M."/>
            <person name="Yuan T.T."/>
            <person name="Jiang B.G."/>
            <person name="Yang W.F."/>
            <person name="Lam T.T."/>
            <person name="Chang Q.C."/>
            <person name="Ding S.J."/>
            <person name="Wang X.J."/>
            <person name="Zhu J.G."/>
            <person name="Ruan X.D."/>
            <person name="Zhao L."/>
            <person name="Wei J.T."/>
            <person name="Ye R.Z."/>
            <person name="Que T.C."/>
            <person name="Du C.H."/>
            <person name="Zhou Y.H."/>
            <person name="Cheng J.X."/>
            <person name="Dai P.F."/>
            <person name="Guo W.B."/>
            <person name="Han X.H."/>
            <person name="Huang E.J."/>
            <person name="Li L.F."/>
            <person name="Wei W."/>
            <person name="Gao Y.C."/>
            <person name="Liu J.Z."/>
            <person name="Shao H.Z."/>
            <person name="Wang X."/>
            <person name="Wang C.C."/>
            <person name="Yang T.C."/>
            <person name="Huo Q.B."/>
            <person name="Li W."/>
            <person name="Chen H.Y."/>
            <person name="Chen S.E."/>
            <person name="Zhou L.G."/>
            <person name="Ni X.B."/>
            <person name="Tian J.H."/>
            <person name="Sheng Y."/>
            <person name="Liu T."/>
            <person name="Pan Y.S."/>
            <person name="Xia L.Y."/>
            <person name="Li J."/>
            <person name="Zhao F."/>
            <person name="Cao W.C."/>
        </authorList>
    </citation>
    <scope>NUCLEOTIDE SEQUENCE</scope>
    <source>
        <strain evidence="2">Rmic-2018</strain>
    </source>
</reference>
<keyword evidence="3" id="KW-1185">Reference proteome</keyword>
<organism evidence="2 3">
    <name type="scientific">Rhipicephalus microplus</name>
    <name type="common">Cattle tick</name>
    <name type="synonym">Boophilus microplus</name>
    <dbReference type="NCBI Taxonomy" id="6941"/>
    <lineage>
        <taxon>Eukaryota</taxon>
        <taxon>Metazoa</taxon>
        <taxon>Ecdysozoa</taxon>
        <taxon>Arthropoda</taxon>
        <taxon>Chelicerata</taxon>
        <taxon>Arachnida</taxon>
        <taxon>Acari</taxon>
        <taxon>Parasitiformes</taxon>
        <taxon>Ixodida</taxon>
        <taxon>Ixodoidea</taxon>
        <taxon>Ixodidae</taxon>
        <taxon>Rhipicephalinae</taxon>
        <taxon>Rhipicephalus</taxon>
        <taxon>Boophilus</taxon>
    </lineage>
</organism>
<name>A0A9J6EUR5_RHIMP</name>
<protein>
    <submittedName>
        <fullName evidence="2">Uncharacterized protein</fullName>
    </submittedName>
</protein>
<feature type="compositionally biased region" description="Basic and acidic residues" evidence="1">
    <location>
        <begin position="131"/>
        <end position="140"/>
    </location>
</feature>
<sequence length="166" mass="18604">MHDPQVCRYKTATCNFCQKLTAIVPEPSAKAPSEEEKLPRSRRIESGQRIYAHQFHRKPGLVEATALKRIGLRSWLVDIGGKATRRHFNQLCRSGNLPREPPIQAATSTEASFHLAWHLAPDESALPPAGLEHKRNDTQRAEASLPSASRASTRPRRPPDRFQATI</sequence>
<gene>
    <name evidence="2" type="ORF">HPB51_020246</name>
</gene>
<proteinExistence type="predicted"/>
<accession>A0A9J6EUR5</accession>
<dbReference type="AlphaFoldDB" id="A0A9J6EUR5"/>
<feature type="compositionally biased region" description="Low complexity" evidence="1">
    <location>
        <begin position="143"/>
        <end position="152"/>
    </location>
</feature>